<accession>A0A9D4CLZ3</accession>
<dbReference type="Proteomes" id="UP000828390">
    <property type="component" value="Unassembled WGS sequence"/>
</dbReference>
<organism evidence="1 2">
    <name type="scientific">Dreissena polymorpha</name>
    <name type="common">Zebra mussel</name>
    <name type="synonym">Mytilus polymorpha</name>
    <dbReference type="NCBI Taxonomy" id="45954"/>
    <lineage>
        <taxon>Eukaryota</taxon>
        <taxon>Metazoa</taxon>
        <taxon>Spiralia</taxon>
        <taxon>Lophotrochozoa</taxon>
        <taxon>Mollusca</taxon>
        <taxon>Bivalvia</taxon>
        <taxon>Autobranchia</taxon>
        <taxon>Heteroconchia</taxon>
        <taxon>Euheterodonta</taxon>
        <taxon>Imparidentia</taxon>
        <taxon>Neoheterodontei</taxon>
        <taxon>Myida</taxon>
        <taxon>Dreissenoidea</taxon>
        <taxon>Dreissenidae</taxon>
        <taxon>Dreissena</taxon>
    </lineage>
</organism>
<proteinExistence type="predicted"/>
<keyword evidence="2" id="KW-1185">Reference proteome</keyword>
<evidence type="ECO:0000313" key="1">
    <source>
        <dbReference type="EMBL" id="KAH3727819.1"/>
    </source>
</evidence>
<comment type="caution">
    <text evidence="1">The sequence shown here is derived from an EMBL/GenBank/DDBJ whole genome shotgun (WGS) entry which is preliminary data.</text>
</comment>
<reference evidence="1" key="2">
    <citation type="submission" date="2020-11" db="EMBL/GenBank/DDBJ databases">
        <authorList>
            <person name="McCartney M.A."/>
            <person name="Auch B."/>
            <person name="Kono T."/>
            <person name="Mallez S."/>
            <person name="Becker A."/>
            <person name="Gohl D.M."/>
            <person name="Silverstein K.A.T."/>
            <person name="Koren S."/>
            <person name="Bechman K.B."/>
            <person name="Herman A."/>
            <person name="Abrahante J.E."/>
            <person name="Garbe J."/>
        </authorList>
    </citation>
    <scope>NUCLEOTIDE SEQUENCE</scope>
    <source>
        <strain evidence="1">Duluth1</strain>
        <tissue evidence="1">Whole animal</tissue>
    </source>
</reference>
<reference evidence="1" key="1">
    <citation type="journal article" date="2019" name="bioRxiv">
        <title>The Genome of the Zebra Mussel, Dreissena polymorpha: A Resource for Invasive Species Research.</title>
        <authorList>
            <person name="McCartney M.A."/>
            <person name="Auch B."/>
            <person name="Kono T."/>
            <person name="Mallez S."/>
            <person name="Zhang Y."/>
            <person name="Obille A."/>
            <person name="Becker A."/>
            <person name="Abrahante J.E."/>
            <person name="Garbe J."/>
            <person name="Badalamenti J.P."/>
            <person name="Herman A."/>
            <person name="Mangelson H."/>
            <person name="Liachko I."/>
            <person name="Sullivan S."/>
            <person name="Sone E.D."/>
            <person name="Koren S."/>
            <person name="Silverstein K.A.T."/>
            <person name="Beckman K.B."/>
            <person name="Gohl D.M."/>
        </authorList>
    </citation>
    <scope>NUCLEOTIDE SEQUENCE</scope>
    <source>
        <strain evidence="1">Duluth1</strain>
        <tissue evidence="1">Whole animal</tissue>
    </source>
</reference>
<gene>
    <name evidence="1" type="ORF">DPMN_053764</name>
</gene>
<evidence type="ECO:0000313" key="2">
    <source>
        <dbReference type="Proteomes" id="UP000828390"/>
    </source>
</evidence>
<sequence>MLVSTKQYTRAEALLQQVEGFISSDMIHVSLDRPDIFIQAEAMQPTGVSSPKDIFFRHLLKMRIDVVFKKEEISCEPNHLVFEMHSTGEKEECKFSELDTKFEEIINWKNHVVVDAKPFLHYRQYMSTQDVDVKQIAFTKIMAYCIMKLVIFGCQ</sequence>
<protein>
    <submittedName>
        <fullName evidence="1">Uncharacterized protein</fullName>
    </submittedName>
</protein>
<dbReference type="AlphaFoldDB" id="A0A9D4CLZ3"/>
<name>A0A9D4CLZ3_DREPO</name>
<dbReference type="EMBL" id="JAIWYP010000012">
    <property type="protein sequence ID" value="KAH3727819.1"/>
    <property type="molecule type" value="Genomic_DNA"/>
</dbReference>